<organism evidence="1 2">
    <name type="scientific">Desmophyllum pertusum</name>
    <dbReference type="NCBI Taxonomy" id="174260"/>
    <lineage>
        <taxon>Eukaryota</taxon>
        <taxon>Metazoa</taxon>
        <taxon>Cnidaria</taxon>
        <taxon>Anthozoa</taxon>
        <taxon>Hexacorallia</taxon>
        <taxon>Scleractinia</taxon>
        <taxon>Caryophylliina</taxon>
        <taxon>Caryophylliidae</taxon>
        <taxon>Desmophyllum</taxon>
    </lineage>
</organism>
<gene>
    <name evidence="1" type="ORF">OS493_009040</name>
</gene>
<comment type="caution">
    <text evidence="1">The sequence shown here is derived from an EMBL/GenBank/DDBJ whole genome shotgun (WGS) entry which is preliminary data.</text>
</comment>
<keyword evidence="2" id="KW-1185">Reference proteome</keyword>
<proteinExistence type="predicted"/>
<name>A0A9W9ZHG2_9CNID</name>
<dbReference type="Proteomes" id="UP001163046">
    <property type="component" value="Unassembled WGS sequence"/>
</dbReference>
<accession>A0A9W9ZHG2</accession>
<evidence type="ECO:0000313" key="2">
    <source>
        <dbReference type="Proteomes" id="UP001163046"/>
    </source>
</evidence>
<evidence type="ECO:0000313" key="1">
    <source>
        <dbReference type="EMBL" id="KAJ7380573.1"/>
    </source>
</evidence>
<reference evidence="1" key="1">
    <citation type="submission" date="2023-01" db="EMBL/GenBank/DDBJ databases">
        <title>Genome assembly of the deep-sea coral Lophelia pertusa.</title>
        <authorList>
            <person name="Herrera S."/>
            <person name="Cordes E."/>
        </authorList>
    </citation>
    <scope>NUCLEOTIDE SEQUENCE</scope>
    <source>
        <strain evidence="1">USNM1676648</strain>
        <tissue evidence="1">Polyp</tissue>
    </source>
</reference>
<sequence>MFKFELIPSDMKWVSSMSGELNNAATYFSPFANVSQSNKGTINESIGGPRTTWQPWDYNNQLKAVQKVEKFKKTLRDPTGKQRGDVTKFIAKNNSRQECIPPLGKYVDLIRPEPSHNTNNAWQQWFQQLLTIAMHYTDENRLKSATTVSDLPTTCTLVKFLKCLRETVKCGRLVKNFSRWFGEKRKKGLSYSYRFTGLESKKCSWNFAQIIQELLTIANISKSSEVKLHTLAFVAVQLRDSAALYSRVGINEEQVEELKTKCQHYFNAQRLLLNGVNPTVWTLGYAIPYHTEQLFHKTGFGLGLNTMQGREANTSSLHGMLRTPAMSRSLLDGGLCSGMSLLVWFGVGRWIPIV</sequence>
<protein>
    <submittedName>
        <fullName evidence="1">Uncharacterized protein</fullName>
    </submittedName>
</protein>
<dbReference type="OrthoDB" id="5986888at2759"/>
<dbReference type="AlphaFoldDB" id="A0A9W9ZHG2"/>
<dbReference type="EMBL" id="MU826353">
    <property type="protein sequence ID" value="KAJ7380573.1"/>
    <property type="molecule type" value="Genomic_DNA"/>
</dbReference>